<keyword evidence="3" id="KW-1185">Reference proteome</keyword>
<evidence type="ECO:0000259" key="1">
    <source>
        <dbReference type="Pfam" id="PF07727"/>
    </source>
</evidence>
<dbReference type="PANTHER" id="PTHR11439">
    <property type="entry name" value="GAG-POL-RELATED RETROTRANSPOSON"/>
    <property type="match status" value="1"/>
</dbReference>
<dbReference type="InterPro" id="IPR043502">
    <property type="entry name" value="DNA/RNA_pol_sf"/>
</dbReference>
<proteinExistence type="predicted"/>
<comment type="caution">
    <text evidence="2">The sequence shown here is derived from an EMBL/GenBank/DDBJ whole genome shotgun (WGS) entry which is preliminary data.</text>
</comment>
<feature type="domain" description="Reverse transcriptase Ty1/copia-type" evidence="1">
    <location>
        <begin position="2"/>
        <end position="185"/>
    </location>
</feature>
<evidence type="ECO:0000313" key="3">
    <source>
        <dbReference type="Proteomes" id="UP000824469"/>
    </source>
</evidence>
<evidence type="ECO:0000313" key="2">
    <source>
        <dbReference type="EMBL" id="KAH9307354.1"/>
    </source>
</evidence>
<sequence>MTSIRTVLGIVAVEDLHLEQLDVKTAFLHGDLEEELYMQQPEGYEVKGKEEMVYKLKKSLYGLKQAPCQWYKKFDSFMMEQGYIRCHSDHCVYTKKFEDGSYIILCLYVDDMLVAGKNMQEIKVLKKQLSESFAMKDLGAAKQILGMRISRDRKERKLTLSQEEYIKKVLERFNMQDAKPVGTPLASHFKLSKEQCPKTEQERNQMSKVPYSSAVGSLMYVMVCTRPDIAHAVGAVSRFMSDPGKEHWQAVKWILRYLRGTMGTVLCYSGSDTTLRGYVDSDMAGDVDSRRSTTGYIYTVGGTTVSWISRLQKLVALSTTEAEYVAATEASKEMIWLQQLLEELGHKQEECKLYSDSQSAIHLAKNSAFHSRTKHIQLRYHFIRTALEEDKLKLEKIHTSQNPADMMTK</sequence>
<gene>
    <name evidence="2" type="ORF">KI387_035265</name>
</gene>
<organism evidence="2 3">
    <name type="scientific">Taxus chinensis</name>
    <name type="common">Chinese yew</name>
    <name type="synonym">Taxus wallichiana var. chinensis</name>
    <dbReference type="NCBI Taxonomy" id="29808"/>
    <lineage>
        <taxon>Eukaryota</taxon>
        <taxon>Viridiplantae</taxon>
        <taxon>Streptophyta</taxon>
        <taxon>Embryophyta</taxon>
        <taxon>Tracheophyta</taxon>
        <taxon>Spermatophyta</taxon>
        <taxon>Pinopsida</taxon>
        <taxon>Pinidae</taxon>
        <taxon>Conifers II</taxon>
        <taxon>Cupressales</taxon>
        <taxon>Taxaceae</taxon>
        <taxon>Taxus</taxon>
    </lineage>
</organism>
<dbReference type="Proteomes" id="UP000824469">
    <property type="component" value="Unassembled WGS sequence"/>
</dbReference>
<dbReference type="PANTHER" id="PTHR11439:SF467">
    <property type="entry name" value="INTEGRASE CATALYTIC DOMAIN-CONTAINING PROTEIN"/>
    <property type="match status" value="1"/>
</dbReference>
<dbReference type="InterPro" id="IPR013103">
    <property type="entry name" value="RVT_2"/>
</dbReference>
<dbReference type="OMA" id="HESKAMT"/>
<feature type="non-terminal residue" evidence="2">
    <location>
        <position position="409"/>
    </location>
</feature>
<name>A0AA38KNW3_TAXCH</name>
<dbReference type="Pfam" id="PF07727">
    <property type="entry name" value="RVT_2"/>
    <property type="match status" value="1"/>
</dbReference>
<dbReference type="EMBL" id="JAHRHJ020000007">
    <property type="protein sequence ID" value="KAH9307354.1"/>
    <property type="molecule type" value="Genomic_DNA"/>
</dbReference>
<dbReference type="AlphaFoldDB" id="A0AA38KNW3"/>
<dbReference type="CDD" id="cd09272">
    <property type="entry name" value="RNase_HI_RT_Ty1"/>
    <property type="match status" value="1"/>
</dbReference>
<reference evidence="2 3" key="1">
    <citation type="journal article" date="2021" name="Nat. Plants">
        <title>The Taxus genome provides insights into paclitaxel biosynthesis.</title>
        <authorList>
            <person name="Xiong X."/>
            <person name="Gou J."/>
            <person name="Liao Q."/>
            <person name="Li Y."/>
            <person name="Zhou Q."/>
            <person name="Bi G."/>
            <person name="Li C."/>
            <person name="Du R."/>
            <person name="Wang X."/>
            <person name="Sun T."/>
            <person name="Guo L."/>
            <person name="Liang H."/>
            <person name="Lu P."/>
            <person name="Wu Y."/>
            <person name="Zhang Z."/>
            <person name="Ro D.K."/>
            <person name="Shang Y."/>
            <person name="Huang S."/>
            <person name="Yan J."/>
        </authorList>
    </citation>
    <scope>NUCLEOTIDE SEQUENCE [LARGE SCALE GENOMIC DNA]</scope>
    <source>
        <strain evidence="2">Ta-2019</strain>
    </source>
</reference>
<protein>
    <recommendedName>
        <fullName evidence="1">Reverse transcriptase Ty1/copia-type domain-containing protein</fullName>
    </recommendedName>
</protein>
<dbReference type="SUPFAM" id="SSF56672">
    <property type="entry name" value="DNA/RNA polymerases"/>
    <property type="match status" value="1"/>
</dbReference>
<accession>A0AA38KNW3</accession>